<dbReference type="AlphaFoldDB" id="A8RIC8"/>
<reference evidence="6 7" key="2">
    <citation type="submission" date="2007-09" db="EMBL/GenBank/DDBJ databases">
        <title>Draft genome sequence of Clostridium bolteae (ATCC BAA-613).</title>
        <authorList>
            <person name="Sudarsanam P."/>
            <person name="Ley R."/>
            <person name="Guruge J."/>
            <person name="Turnbaugh P.J."/>
            <person name="Mahowald M."/>
            <person name="Liep D."/>
            <person name="Gordon J."/>
        </authorList>
    </citation>
    <scope>NUCLEOTIDE SEQUENCE [LARGE SCALE GENOMIC DNA]</scope>
    <source>
        <strain evidence="7">ATCC BAA-613 / DSM 15670 / CCUG 46953 / JCM 12243 / WAL 16351</strain>
    </source>
</reference>
<evidence type="ECO:0000259" key="4">
    <source>
        <dbReference type="PROSITE" id="PS50042"/>
    </source>
</evidence>
<dbReference type="Pfam" id="PF13545">
    <property type="entry name" value="HTH_Crp_2"/>
    <property type="match status" value="1"/>
</dbReference>
<dbReference type="Proteomes" id="UP000005396">
    <property type="component" value="Unassembled WGS sequence"/>
</dbReference>
<dbReference type="InterPro" id="IPR014710">
    <property type="entry name" value="RmlC-like_jellyroll"/>
</dbReference>
<dbReference type="eggNOG" id="COG0664">
    <property type="taxonomic scope" value="Bacteria"/>
</dbReference>
<evidence type="ECO:0000256" key="1">
    <source>
        <dbReference type="ARBA" id="ARBA00023015"/>
    </source>
</evidence>
<keyword evidence="1" id="KW-0805">Transcription regulation</keyword>
<accession>A8RIC8</accession>
<dbReference type="EMBL" id="ABCC02000009">
    <property type="protein sequence ID" value="EDP19223.1"/>
    <property type="molecule type" value="Genomic_DNA"/>
</dbReference>
<dbReference type="GO" id="GO:0003677">
    <property type="term" value="F:DNA binding"/>
    <property type="evidence" value="ECO:0007669"/>
    <property type="project" value="UniProtKB-KW"/>
</dbReference>
<feature type="domain" description="Cyclic nucleotide-binding" evidence="4">
    <location>
        <begin position="34"/>
        <end position="135"/>
    </location>
</feature>
<dbReference type="HOGENOM" id="CLU_075053_4_1_9"/>
<evidence type="ECO:0000259" key="5">
    <source>
        <dbReference type="PROSITE" id="PS51063"/>
    </source>
</evidence>
<keyword evidence="3" id="KW-0804">Transcription</keyword>
<protein>
    <recommendedName>
        <fullName evidence="8">Crp/Fnr family transcriptional regulator</fullName>
    </recommendedName>
</protein>
<evidence type="ECO:0000256" key="3">
    <source>
        <dbReference type="ARBA" id="ARBA00023163"/>
    </source>
</evidence>
<dbReference type="InterPro" id="IPR012318">
    <property type="entry name" value="HTH_CRP"/>
</dbReference>
<dbReference type="SUPFAM" id="SSF51206">
    <property type="entry name" value="cAMP-binding domain-like"/>
    <property type="match status" value="1"/>
</dbReference>
<evidence type="ECO:0008006" key="8">
    <source>
        <dbReference type="Google" id="ProtNLM"/>
    </source>
</evidence>
<dbReference type="InterPro" id="IPR036390">
    <property type="entry name" value="WH_DNA-bd_sf"/>
</dbReference>
<dbReference type="GO" id="GO:0006355">
    <property type="term" value="P:regulation of DNA-templated transcription"/>
    <property type="evidence" value="ECO:0007669"/>
    <property type="project" value="InterPro"/>
</dbReference>
<reference evidence="6 7" key="1">
    <citation type="submission" date="2007-08" db="EMBL/GenBank/DDBJ databases">
        <authorList>
            <person name="Fulton L."/>
            <person name="Clifton S."/>
            <person name="Fulton B."/>
            <person name="Xu J."/>
            <person name="Minx P."/>
            <person name="Pepin K.H."/>
            <person name="Johnson M."/>
            <person name="Thiruvilangam P."/>
            <person name="Bhonagiri V."/>
            <person name="Nash W.E."/>
            <person name="Mardis E.R."/>
            <person name="Wilson R.K."/>
        </authorList>
    </citation>
    <scope>NUCLEOTIDE SEQUENCE [LARGE SCALE GENOMIC DNA]</scope>
    <source>
        <strain evidence="7">ATCC BAA-613 / DSM 15670 / CCUG 46953 / JCM 12243 / WAL 16351</strain>
    </source>
</reference>
<name>A8RIC8_ENTBW</name>
<dbReference type="PaxDb" id="411902-CLOBOL_00659"/>
<sequence length="241" mass="26911">MYTSIIIQYSQEVSCAGNQITMNENIQDIMQAKLFSGLSQKDVCRLLACLKAQSVNYAGETVVVEEGCPVKKFGILLAGRGKSYKTDSQGHTLTVTLLKEGSEIGVILAASPGRKSPVSVTVEQGSSVLFISYNRLINNCTRNCPCHRQLLKNFMWIVAEKGLVLHERLDCLLRPTARDKILTYLKNFSGLENGLPFTIPLDRNAMAEYLNMDRSALSRELSGMKKDGIIDYYKSTFRLFH</sequence>
<keyword evidence="2" id="KW-0238">DNA-binding</keyword>
<comment type="caution">
    <text evidence="6">The sequence shown here is derived from an EMBL/GenBank/DDBJ whole genome shotgun (WGS) entry which is preliminary data.</text>
</comment>
<dbReference type="Gene3D" id="2.60.120.10">
    <property type="entry name" value="Jelly Rolls"/>
    <property type="match status" value="1"/>
</dbReference>
<evidence type="ECO:0000256" key="2">
    <source>
        <dbReference type="ARBA" id="ARBA00023125"/>
    </source>
</evidence>
<proteinExistence type="predicted"/>
<feature type="domain" description="HTH crp-type" evidence="5">
    <location>
        <begin position="175"/>
        <end position="241"/>
    </location>
</feature>
<organism evidence="6 7">
    <name type="scientific">Enterocloster bolteae (strain ATCC BAA-613 / DSM 15670 / CCUG 46953 / JCM 12243 / WAL 16351)</name>
    <name type="common">Clostridium bolteae</name>
    <dbReference type="NCBI Taxonomy" id="411902"/>
    <lineage>
        <taxon>Bacteria</taxon>
        <taxon>Bacillati</taxon>
        <taxon>Bacillota</taxon>
        <taxon>Clostridia</taxon>
        <taxon>Lachnospirales</taxon>
        <taxon>Lachnospiraceae</taxon>
        <taxon>Enterocloster</taxon>
    </lineage>
</organism>
<dbReference type="PROSITE" id="PS50042">
    <property type="entry name" value="CNMP_BINDING_3"/>
    <property type="match status" value="1"/>
</dbReference>
<dbReference type="SUPFAM" id="SSF46785">
    <property type="entry name" value="Winged helix' DNA-binding domain"/>
    <property type="match status" value="1"/>
</dbReference>
<gene>
    <name evidence="6" type="ORF">CLOBOL_00659</name>
</gene>
<evidence type="ECO:0000313" key="6">
    <source>
        <dbReference type="EMBL" id="EDP19223.1"/>
    </source>
</evidence>
<dbReference type="Pfam" id="PF00027">
    <property type="entry name" value="cNMP_binding"/>
    <property type="match status" value="1"/>
</dbReference>
<dbReference type="PROSITE" id="PS51063">
    <property type="entry name" value="HTH_CRP_2"/>
    <property type="match status" value="1"/>
</dbReference>
<dbReference type="InterPro" id="IPR000595">
    <property type="entry name" value="cNMP-bd_dom"/>
</dbReference>
<dbReference type="InterPro" id="IPR018490">
    <property type="entry name" value="cNMP-bd_dom_sf"/>
</dbReference>
<evidence type="ECO:0000313" key="7">
    <source>
        <dbReference type="Proteomes" id="UP000005396"/>
    </source>
</evidence>